<evidence type="ECO:0000313" key="3">
    <source>
        <dbReference type="Proteomes" id="UP000006319"/>
    </source>
</evidence>
<feature type="region of interest" description="Disordered" evidence="1">
    <location>
        <begin position="58"/>
        <end position="79"/>
    </location>
</feature>
<dbReference type="AlphaFoldDB" id="K6UD91"/>
<dbReference type="eggNOG" id="ENOG502SCDU">
    <property type="taxonomic scope" value="Eukaryota"/>
</dbReference>
<feature type="compositionally biased region" description="Basic residues" evidence="1">
    <location>
        <begin position="217"/>
        <end position="238"/>
    </location>
</feature>
<keyword evidence="3" id="KW-1185">Reference proteome</keyword>
<evidence type="ECO:0000313" key="2">
    <source>
        <dbReference type="EMBL" id="GAB66191.1"/>
    </source>
</evidence>
<feature type="region of interest" description="Disordered" evidence="1">
    <location>
        <begin position="162"/>
        <end position="256"/>
    </location>
</feature>
<evidence type="ECO:0008006" key="4">
    <source>
        <dbReference type="Google" id="ProtNLM"/>
    </source>
</evidence>
<dbReference type="PANTHER" id="PTHR22093">
    <property type="entry name" value="LEUKOCYTE RECEPTOR CLUSTER LRC MEMBER 1"/>
    <property type="match status" value="1"/>
</dbReference>
<evidence type="ECO:0000256" key="1">
    <source>
        <dbReference type="SAM" id="MobiDB-lite"/>
    </source>
</evidence>
<dbReference type="InterPro" id="IPR039875">
    <property type="entry name" value="LENG1-like"/>
</dbReference>
<reference evidence="2 3" key="1">
    <citation type="journal article" date="2012" name="Nat. Genet.">
        <title>Plasmodium cynomolgi genome sequences provide insight into Plasmodium vivax and the monkey malaria clade.</title>
        <authorList>
            <person name="Tachibana S."/>
            <person name="Sullivan S.A."/>
            <person name="Kawai S."/>
            <person name="Nakamura S."/>
            <person name="Kim H.R."/>
            <person name="Goto N."/>
            <person name="Arisue N."/>
            <person name="Palacpac N.M.Q."/>
            <person name="Honma H."/>
            <person name="Yagi M."/>
            <person name="Tougan T."/>
            <person name="Katakai Y."/>
            <person name="Kaneko O."/>
            <person name="Mita T."/>
            <person name="Kita K."/>
            <person name="Yasutomi Y."/>
            <person name="Sutton P.L."/>
            <person name="Shakhbatyan R."/>
            <person name="Horii T."/>
            <person name="Yasunaga T."/>
            <person name="Barnwell J.W."/>
            <person name="Escalante A.A."/>
            <person name="Carlton J.M."/>
            <person name="Tanabe K."/>
        </authorList>
    </citation>
    <scope>NUCLEOTIDE SEQUENCE [LARGE SCALE GENOMIC DNA]</scope>
    <source>
        <strain evidence="2 3">B</strain>
    </source>
</reference>
<name>K6UD91_PLACD</name>
<dbReference type="GeneID" id="14692541"/>
<gene>
    <name evidence="2" type="ORF">PCYB_083520</name>
</gene>
<proteinExistence type="predicted"/>
<sequence length="300" mass="35326">MGGHGGLNILPQKKWNVYRKDRQFKVNYDENKLIKEEEKKVRKKNEQAFENTISQLKQNVHQSSGHKGDACQNNNQNGGNHNFEHINLFAEEEKEINERNKKHEEFLIKKGHYIYNDKNFNGENCIYDKTSNAKIVSDFDKIKLSQNEWYLRRQSSIFANTNESKELKGGNRDDPFCDKAHQRQTDHLRRSDSSESDAHRHGKRLKDRDSKRNKEKEKKKKEKEKKKKKYDHIKKLIKYKKDKEKRERKKSRKSVVCKSEYLKERGAKSEVHQFNGKGGFSYIAIMHGSPVKGTGACRTV</sequence>
<dbReference type="OrthoDB" id="2159131at2759"/>
<feature type="compositionally biased region" description="Basic and acidic residues" evidence="1">
    <location>
        <begin position="163"/>
        <end position="199"/>
    </location>
</feature>
<feature type="compositionally biased region" description="Basic and acidic residues" evidence="1">
    <location>
        <begin position="206"/>
        <end position="216"/>
    </location>
</feature>
<dbReference type="RefSeq" id="XP_004222138.1">
    <property type="nucleotide sequence ID" value="XM_004222090.1"/>
</dbReference>
<organism evidence="2 3">
    <name type="scientific">Plasmodium cynomolgi (strain B)</name>
    <dbReference type="NCBI Taxonomy" id="1120755"/>
    <lineage>
        <taxon>Eukaryota</taxon>
        <taxon>Sar</taxon>
        <taxon>Alveolata</taxon>
        <taxon>Apicomplexa</taxon>
        <taxon>Aconoidasida</taxon>
        <taxon>Haemosporida</taxon>
        <taxon>Plasmodiidae</taxon>
        <taxon>Plasmodium</taxon>
        <taxon>Plasmodium (Plasmodium)</taxon>
    </lineage>
</organism>
<accession>K6UD91</accession>
<feature type="compositionally biased region" description="Basic residues" evidence="1">
    <location>
        <begin position="246"/>
        <end position="255"/>
    </location>
</feature>
<dbReference type="OMA" id="IKKGHYI"/>
<protein>
    <recommendedName>
        <fullName evidence="4">CBF1-interacting co-repressor CIR N-terminal domain-containing protein</fullName>
    </recommendedName>
</protein>
<dbReference type="Proteomes" id="UP000006319">
    <property type="component" value="Chromosome 8"/>
</dbReference>
<dbReference type="KEGG" id="pcy:PCYB_083520"/>
<dbReference type="EMBL" id="DF157100">
    <property type="protein sequence ID" value="GAB66191.1"/>
    <property type="molecule type" value="Genomic_DNA"/>
</dbReference>
<dbReference type="PANTHER" id="PTHR22093:SF0">
    <property type="entry name" value="LEUKOCYTE RECEPTOR CLUSTER MEMBER 1"/>
    <property type="match status" value="1"/>
</dbReference>
<dbReference type="VEuPathDB" id="PlasmoDB:PCYB_083520"/>
<dbReference type="PhylomeDB" id="K6UD91"/>